<dbReference type="AlphaFoldDB" id="A0A9P1NL54"/>
<dbReference type="KEGG" id="abs:AZOBR_50005"/>
<keyword evidence="3" id="KW-1185">Reference proteome</keyword>
<organism evidence="2 3">
    <name type="scientific">Azospirillum baldaniorum</name>
    <dbReference type="NCBI Taxonomy" id="1064539"/>
    <lineage>
        <taxon>Bacteria</taxon>
        <taxon>Pseudomonadati</taxon>
        <taxon>Pseudomonadota</taxon>
        <taxon>Alphaproteobacteria</taxon>
        <taxon>Rhodospirillales</taxon>
        <taxon>Azospirillaceae</taxon>
        <taxon>Azospirillum</taxon>
    </lineage>
</organism>
<proteinExistence type="predicted"/>
<gene>
    <name evidence="2" type="ORF">AZOBR_50005</name>
</gene>
<sequence length="58" mass="6269">MLRSIRTAPETGGADRETASAATASPVNQTPQRIVSAAKDHRRAMTGLKPLIFEPTRH</sequence>
<evidence type="ECO:0000313" key="3">
    <source>
        <dbReference type="Proteomes" id="UP000007319"/>
    </source>
</evidence>
<name>A0A9P1NL54_9PROT</name>
<accession>A0A9P1NL54</accession>
<reference evidence="2 3" key="1">
    <citation type="journal article" date="2011" name="PLoS Genet.">
        <title>Azospirillum genomes reveal transition of bacteria from aquatic to terrestrial environments.</title>
        <authorList>
            <person name="Wisniewski-Dye F."/>
            <person name="Borziak K."/>
            <person name="Khalsa-Moyers G."/>
            <person name="Alexandre G."/>
            <person name="Sukharnikov L.O."/>
            <person name="Wuichet K."/>
            <person name="Hurst G.B."/>
            <person name="McDonald W.H."/>
            <person name="Robertson J.S."/>
            <person name="Barbe V."/>
            <person name="Calteau A."/>
            <person name="Rouy Z."/>
            <person name="Mangenot S."/>
            <person name="Prigent-Combaret C."/>
            <person name="Normand P."/>
            <person name="Boyer M."/>
            <person name="Siguier P."/>
            <person name="Dessaux Y."/>
            <person name="Elmerich C."/>
            <person name="Condemine G."/>
            <person name="Krishnen G."/>
            <person name="Kennedy I."/>
            <person name="Paterson A.H."/>
            <person name="Gonzalez V."/>
            <person name="Mavingui P."/>
            <person name="Zhulin I.B."/>
        </authorList>
    </citation>
    <scope>NUCLEOTIDE SEQUENCE [LARGE SCALE GENOMIC DNA]</scope>
    <source>
        <strain evidence="2 3">Sp245</strain>
    </source>
</reference>
<evidence type="ECO:0000313" key="2">
    <source>
        <dbReference type="EMBL" id="CCC97281.1"/>
    </source>
</evidence>
<feature type="compositionally biased region" description="Polar residues" evidence="1">
    <location>
        <begin position="20"/>
        <end position="32"/>
    </location>
</feature>
<feature type="region of interest" description="Disordered" evidence="1">
    <location>
        <begin position="1"/>
        <end position="32"/>
    </location>
</feature>
<dbReference type="Proteomes" id="UP000007319">
    <property type="component" value="Chromosome"/>
</dbReference>
<protein>
    <submittedName>
        <fullName evidence="2">Uncharacterized protein</fullName>
    </submittedName>
</protein>
<dbReference type="EMBL" id="HE577327">
    <property type="protein sequence ID" value="CCC97281.1"/>
    <property type="molecule type" value="Genomic_DNA"/>
</dbReference>
<evidence type="ECO:0000256" key="1">
    <source>
        <dbReference type="SAM" id="MobiDB-lite"/>
    </source>
</evidence>